<dbReference type="SMART" id="SM00530">
    <property type="entry name" value="HTH_XRE"/>
    <property type="match status" value="1"/>
</dbReference>
<accession>A0ABW4JMW0</accession>
<name>A0ABW4JMW0_9BACL</name>
<dbReference type="SUPFAM" id="SSF47413">
    <property type="entry name" value="lambda repressor-like DNA-binding domains"/>
    <property type="match status" value="1"/>
</dbReference>
<comment type="caution">
    <text evidence="2">The sequence shown here is derived from an EMBL/GenBank/DDBJ whole genome shotgun (WGS) entry which is preliminary data.</text>
</comment>
<dbReference type="Proteomes" id="UP001597079">
    <property type="component" value="Unassembled WGS sequence"/>
</dbReference>
<organism evidence="2 3">
    <name type="scientific">Alicyclobacillus fodiniaquatilis</name>
    <dbReference type="NCBI Taxonomy" id="1661150"/>
    <lineage>
        <taxon>Bacteria</taxon>
        <taxon>Bacillati</taxon>
        <taxon>Bacillota</taxon>
        <taxon>Bacilli</taxon>
        <taxon>Bacillales</taxon>
        <taxon>Alicyclobacillaceae</taxon>
        <taxon>Alicyclobacillus</taxon>
    </lineage>
</organism>
<sequence length="189" mass="20989">MPAKSSANVTAVAEHIKNQLEQSGMSVRQLSKESGINQSHISRVLNGHVGLTPDFLRRLAPYLIGTSYRELMRVAGFIDSDNSTSKPESIEEVEQHISDLTAELLAYLAQYSELKFTPATKTNFVQLKAEIDTQIAVVKTLWSAVREGEGARLIGFIRDEDLLTLASDLSRLSKSQTGIIRALVEEFRR</sequence>
<dbReference type="Gene3D" id="1.10.260.40">
    <property type="entry name" value="lambda repressor-like DNA-binding domains"/>
    <property type="match status" value="1"/>
</dbReference>
<dbReference type="InterPro" id="IPR010982">
    <property type="entry name" value="Lambda_DNA-bd_dom_sf"/>
</dbReference>
<dbReference type="EMBL" id="JBHUCX010000092">
    <property type="protein sequence ID" value="MFD1677434.1"/>
    <property type="molecule type" value="Genomic_DNA"/>
</dbReference>
<dbReference type="PROSITE" id="PS50943">
    <property type="entry name" value="HTH_CROC1"/>
    <property type="match status" value="1"/>
</dbReference>
<feature type="domain" description="HTH cro/C1-type" evidence="1">
    <location>
        <begin position="16"/>
        <end position="71"/>
    </location>
</feature>
<evidence type="ECO:0000313" key="3">
    <source>
        <dbReference type="Proteomes" id="UP001597079"/>
    </source>
</evidence>
<dbReference type="Pfam" id="PF01381">
    <property type="entry name" value="HTH_3"/>
    <property type="match status" value="1"/>
</dbReference>
<dbReference type="RefSeq" id="WP_377945328.1">
    <property type="nucleotide sequence ID" value="NZ_JBHUCX010000092.1"/>
</dbReference>
<evidence type="ECO:0000313" key="2">
    <source>
        <dbReference type="EMBL" id="MFD1677434.1"/>
    </source>
</evidence>
<protein>
    <submittedName>
        <fullName evidence="2">Transcriptional regulator</fullName>
    </submittedName>
</protein>
<gene>
    <name evidence="2" type="ORF">ACFSB2_22485</name>
</gene>
<evidence type="ECO:0000259" key="1">
    <source>
        <dbReference type="PROSITE" id="PS50943"/>
    </source>
</evidence>
<reference evidence="3" key="1">
    <citation type="journal article" date="2019" name="Int. J. Syst. Evol. Microbiol.">
        <title>The Global Catalogue of Microorganisms (GCM) 10K type strain sequencing project: providing services to taxonomists for standard genome sequencing and annotation.</title>
        <authorList>
            <consortium name="The Broad Institute Genomics Platform"/>
            <consortium name="The Broad Institute Genome Sequencing Center for Infectious Disease"/>
            <person name="Wu L."/>
            <person name="Ma J."/>
        </authorList>
    </citation>
    <scope>NUCLEOTIDE SEQUENCE [LARGE SCALE GENOMIC DNA]</scope>
    <source>
        <strain evidence="3">CGMCC 1.12286</strain>
    </source>
</reference>
<proteinExistence type="predicted"/>
<keyword evidence="3" id="KW-1185">Reference proteome</keyword>
<dbReference type="CDD" id="cd00093">
    <property type="entry name" value="HTH_XRE"/>
    <property type="match status" value="1"/>
</dbReference>
<dbReference type="InterPro" id="IPR001387">
    <property type="entry name" value="Cro/C1-type_HTH"/>
</dbReference>